<protein>
    <submittedName>
        <fullName evidence="1">Uncharacterized protein</fullName>
    </submittedName>
</protein>
<keyword evidence="2" id="KW-1185">Reference proteome</keyword>
<gene>
    <name evidence="1" type="ORF">ACPOL_4016</name>
</gene>
<evidence type="ECO:0000313" key="1">
    <source>
        <dbReference type="EMBL" id="AXC13295.1"/>
    </source>
</evidence>
<dbReference type="EMBL" id="CP030840">
    <property type="protein sequence ID" value="AXC13295.1"/>
    <property type="molecule type" value="Genomic_DNA"/>
</dbReference>
<sequence length="39" mass="4389">MPWFSVIFTVLRRLSAFTPNVPPGTSFTRYDAIVTISSI</sequence>
<accession>A0A2Z5G3T3</accession>
<organism evidence="1 2">
    <name type="scientific">Acidisarcina polymorpha</name>
    <dbReference type="NCBI Taxonomy" id="2211140"/>
    <lineage>
        <taxon>Bacteria</taxon>
        <taxon>Pseudomonadati</taxon>
        <taxon>Acidobacteriota</taxon>
        <taxon>Terriglobia</taxon>
        <taxon>Terriglobales</taxon>
        <taxon>Acidobacteriaceae</taxon>
        <taxon>Acidisarcina</taxon>
    </lineage>
</organism>
<reference evidence="1 2" key="1">
    <citation type="journal article" date="2018" name="Front. Microbiol.">
        <title>Hydrolytic Capabilities as a Key to Environmental Success: Chitinolytic and Cellulolytic Acidobacteria From Acidic Sub-arctic Soils and Boreal Peatlands.</title>
        <authorList>
            <person name="Belova S.E."/>
            <person name="Ravin N.V."/>
            <person name="Pankratov T.A."/>
            <person name="Rakitin A.L."/>
            <person name="Ivanova A.A."/>
            <person name="Beletsky A.V."/>
            <person name="Mardanov A.V."/>
            <person name="Sinninghe Damste J.S."/>
            <person name="Dedysh S.N."/>
        </authorList>
    </citation>
    <scope>NUCLEOTIDE SEQUENCE [LARGE SCALE GENOMIC DNA]</scope>
    <source>
        <strain evidence="1 2">SBC82</strain>
    </source>
</reference>
<evidence type="ECO:0000313" key="2">
    <source>
        <dbReference type="Proteomes" id="UP000253606"/>
    </source>
</evidence>
<name>A0A2Z5G3T3_9BACT</name>
<dbReference type="AlphaFoldDB" id="A0A2Z5G3T3"/>
<dbReference type="Proteomes" id="UP000253606">
    <property type="component" value="Chromosome"/>
</dbReference>
<proteinExistence type="predicted"/>
<dbReference type="KEGG" id="abas:ACPOL_4016"/>